<dbReference type="InterPro" id="IPR001680">
    <property type="entry name" value="WD40_rpt"/>
</dbReference>
<sequence length="433" mass="47918">MADEGASQSRDVFSHYGGGNQNINTGSGTMYTIQNAYYFTDPRDDMTRIMSTEGGLLTESYSWILQHDDFRRWEQATDTNRLLWIRGDPGKGKTMLLCGIIKELEKTETTPIYFFCQATDIRLNTATNVLRGLLYMLVRQHPSLIDLFREKYEDAGRTLFEDRNAWNVLCEMLHATLRHEALRNVVLVIDALDECSTDLDQLIDLIIDISSTVKVVISSRNWLSIQNSMAEARDKVPICLEWSPGAVSDAVNSFIDARVGLLSKFDNQTRNMVRSHLIEHSNGTFLWVALVLEVKAEISSMNFSSDGAMLASAFCDGTVDLWSTTTGQHIQTMDTASSANAVSIKFSADDSLLLSASTDGAVQLWDVTNDQHLRTLYKHRGGARVAVFSAQDGKLIASAGGDGVVNVFETSTGSCLHTFSALKATRHDAIAIS</sequence>
<protein>
    <submittedName>
        <fullName evidence="5">Vegetative incompatibility protein het-e-1</fullName>
    </submittedName>
</protein>
<dbReference type="PROSITE" id="PS50837">
    <property type="entry name" value="NACHT"/>
    <property type="match status" value="1"/>
</dbReference>
<dbReference type="EMBL" id="WIGO01000338">
    <property type="protein sequence ID" value="KAF6816324.1"/>
    <property type="molecule type" value="Genomic_DNA"/>
</dbReference>
<keyword evidence="6" id="KW-1185">Reference proteome</keyword>
<dbReference type="InterPro" id="IPR019775">
    <property type="entry name" value="WD40_repeat_CS"/>
</dbReference>
<keyword evidence="2" id="KW-0677">Repeat</keyword>
<dbReference type="InterPro" id="IPR027417">
    <property type="entry name" value="P-loop_NTPase"/>
</dbReference>
<dbReference type="Gene3D" id="3.40.50.300">
    <property type="entry name" value="P-loop containing nucleotide triphosphate hydrolases"/>
    <property type="match status" value="1"/>
</dbReference>
<reference evidence="5" key="1">
    <citation type="journal article" date="2020" name="Phytopathology">
        <title>Genome Sequence Resources of Colletotrichum truncatum, C. plurivorum, C. musicola, and C. sojae: Four Species Pathogenic to Soybean (Glycine max).</title>
        <authorList>
            <person name="Rogerio F."/>
            <person name="Boufleur T.R."/>
            <person name="Ciampi-Guillardi M."/>
            <person name="Sukno S.A."/>
            <person name="Thon M.R."/>
            <person name="Massola Junior N.S."/>
            <person name="Baroncelli R."/>
        </authorList>
    </citation>
    <scope>NUCLEOTIDE SEQUENCE</scope>
    <source>
        <strain evidence="5">LFN00145</strain>
    </source>
</reference>
<dbReference type="Pfam" id="PF12894">
    <property type="entry name" value="ANAPC4_WD40"/>
    <property type="match status" value="1"/>
</dbReference>
<comment type="caution">
    <text evidence="5">The sequence shown here is derived from an EMBL/GenBank/DDBJ whole genome shotgun (WGS) entry which is preliminary data.</text>
</comment>
<dbReference type="InterPro" id="IPR056884">
    <property type="entry name" value="NPHP3-like_N"/>
</dbReference>
<dbReference type="PROSITE" id="PS50294">
    <property type="entry name" value="WD_REPEATS_REGION"/>
    <property type="match status" value="1"/>
</dbReference>
<dbReference type="PROSITE" id="PS00678">
    <property type="entry name" value="WD_REPEATS_1"/>
    <property type="match status" value="1"/>
</dbReference>
<dbReference type="PANTHER" id="PTHR10039">
    <property type="entry name" value="AMELOGENIN"/>
    <property type="match status" value="1"/>
</dbReference>
<dbReference type="Proteomes" id="UP000654918">
    <property type="component" value="Unassembled WGS sequence"/>
</dbReference>
<name>A0A8H6JN69_9PEZI</name>
<dbReference type="InterPro" id="IPR011047">
    <property type="entry name" value="Quinoprotein_ADH-like_sf"/>
</dbReference>
<dbReference type="SUPFAM" id="SSF50998">
    <property type="entry name" value="Quinoprotein alcohol dehydrogenase-like"/>
    <property type="match status" value="1"/>
</dbReference>
<dbReference type="PROSITE" id="PS50082">
    <property type="entry name" value="WD_REPEATS_2"/>
    <property type="match status" value="2"/>
</dbReference>
<dbReference type="Pfam" id="PF24883">
    <property type="entry name" value="NPHP3_N"/>
    <property type="match status" value="1"/>
</dbReference>
<evidence type="ECO:0000256" key="1">
    <source>
        <dbReference type="ARBA" id="ARBA00022574"/>
    </source>
</evidence>
<dbReference type="Pfam" id="PF00400">
    <property type="entry name" value="WD40"/>
    <property type="match status" value="1"/>
</dbReference>
<keyword evidence="1 3" id="KW-0853">WD repeat</keyword>
<dbReference type="InterPro" id="IPR024977">
    <property type="entry name" value="Apc4-like_WD40_dom"/>
</dbReference>
<gene>
    <name evidence="5" type="ORF">CPLU01_13885</name>
</gene>
<feature type="repeat" description="WD" evidence="3">
    <location>
        <begin position="298"/>
        <end position="332"/>
    </location>
</feature>
<proteinExistence type="predicted"/>
<evidence type="ECO:0000313" key="6">
    <source>
        <dbReference type="Proteomes" id="UP000654918"/>
    </source>
</evidence>
<dbReference type="InterPro" id="IPR007111">
    <property type="entry name" value="NACHT_NTPase"/>
</dbReference>
<dbReference type="InterPro" id="IPR015943">
    <property type="entry name" value="WD40/YVTN_repeat-like_dom_sf"/>
</dbReference>
<evidence type="ECO:0000256" key="2">
    <source>
        <dbReference type="ARBA" id="ARBA00022737"/>
    </source>
</evidence>
<dbReference type="Gene3D" id="2.130.10.10">
    <property type="entry name" value="YVTN repeat-like/Quinoprotein amine dehydrogenase"/>
    <property type="match status" value="1"/>
</dbReference>
<dbReference type="SUPFAM" id="SSF52540">
    <property type="entry name" value="P-loop containing nucleoside triphosphate hydrolases"/>
    <property type="match status" value="1"/>
</dbReference>
<organism evidence="5 6">
    <name type="scientific">Colletotrichum plurivorum</name>
    <dbReference type="NCBI Taxonomy" id="2175906"/>
    <lineage>
        <taxon>Eukaryota</taxon>
        <taxon>Fungi</taxon>
        <taxon>Dikarya</taxon>
        <taxon>Ascomycota</taxon>
        <taxon>Pezizomycotina</taxon>
        <taxon>Sordariomycetes</taxon>
        <taxon>Hypocreomycetidae</taxon>
        <taxon>Glomerellales</taxon>
        <taxon>Glomerellaceae</taxon>
        <taxon>Colletotrichum</taxon>
        <taxon>Colletotrichum orchidearum species complex</taxon>
    </lineage>
</organism>
<dbReference type="SMART" id="SM00320">
    <property type="entry name" value="WD40"/>
    <property type="match status" value="3"/>
</dbReference>
<accession>A0A8H6JN69</accession>
<evidence type="ECO:0000256" key="3">
    <source>
        <dbReference type="PROSITE-ProRule" id="PRU00221"/>
    </source>
</evidence>
<dbReference type="AlphaFoldDB" id="A0A8H6JN69"/>
<evidence type="ECO:0000313" key="5">
    <source>
        <dbReference type="EMBL" id="KAF6816324.1"/>
    </source>
</evidence>
<feature type="repeat" description="WD" evidence="3">
    <location>
        <begin position="334"/>
        <end position="375"/>
    </location>
</feature>
<evidence type="ECO:0000259" key="4">
    <source>
        <dbReference type="PROSITE" id="PS50837"/>
    </source>
</evidence>
<feature type="domain" description="NACHT" evidence="4">
    <location>
        <begin position="81"/>
        <end position="220"/>
    </location>
</feature>